<dbReference type="Proteomes" id="UP001568894">
    <property type="component" value="Unassembled WGS sequence"/>
</dbReference>
<protein>
    <submittedName>
        <fullName evidence="1">Uncharacterized protein</fullName>
    </submittedName>
</protein>
<dbReference type="RefSeq" id="WP_371567819.1">
    <property type="nucleotide sequence ID" value="NZ_JASMRN010000002.1"/>
</dbReference>
<dbReference type="EMBL" id="JASMRN010000002">
    <property type="protein sequence ID" value="MEZ7514213.1"/>
    <property type="molecule type" value="Genomic_DNA"/>
</dbReference>
<evidence type="ECO:0000313" key="2">
    <source>
        <dbReference type="Proteomes" id="UP001568894"/>
    </source>
</evidence>
<accession>A0ABV4K984</accession>
<name>A0ABV4K984_9FLAO</name>
<proteinExistence type="predicted"/>
<organism evidence="1 2">
    <name type="scientific">Flavobacterium frigidarium</name>
    <dbReference type="NCBI Taxonomy" id="99286"/>
    <lineage>
        <taxon>Bacteria</taxon>
        <taxon>Pseudomonadati</taxon>
        <taxon>Bacteroidota</taxon>
        <taxon>Flavobacteriia</taxon>
        <taxon>Flavobacteriales</taxon>
        <taxon>Flavobacteriaceae</taxon>
        <taxon>Flavobacterium</taxon>
    </lineage>
</organism>
<sequence>MEKENWINEILSSTDQIVKVLPSDGLYAKIQSQIQQQKTIETKWVWLAAASMLLLASLNIKMVSNELKSEKKNRENALVAFVTDSYNF</sequence>
<comment type="caution">
    <text evidence="1">The sequence shown here is derived from an EMBL/GenBank/DDBJ whole genome shotgun (WGS) entry which is preliminary data.</text>
</comment>
<gene>
    <name evidence="1" type="ORF">QO192_02840</name>
</gene>
<evidence type="ECO:0000313" key="1">
    <source>
        <dbReference type="EMBL" id="MEZ7514213.1"/>
    </source>
</evidence>
<keyword evidence="2" id="KW-1185">Reference proteome</keyword>
<reference evidence="1 2" key="1">
    <citation type="submission" date="2023-05" db="EMBL/GenBank/DDBJ databases">
        <title>Adaptations of aquatic viruses from atmosphere-close ecosystems of the Central Arctic Ocean.</title>
        <authorList>
            <person name="Rahlff J."/>
            <person name="Holmfeldt K."/>
        </authorList>
    </citation>
    <scope>NUCLEOTIDE SEQUENCE [LARGE SCALE GENOMIC DNA]</scope>
    <source>
        <strain evidence="1 2">Arc14</strain>
    </source>
</reference>